<dbReference type="Gene3D" id="3.40.190.10">
    <property type="entry name" value="Periplasmic binding protein-like II"/>
    <property type="match status" value="2"/>
</dbReference>
<dbReference type="Pfam" id="PF00126">
    <property type="entry name" value="HTH_1"/>
    <property type="match status" value="1"/>
</dbReference>
<keyword evidence="4" id="KW-0804">Transcription</keyword>
<dbReference type="InterPro" id="IPR005119">
    <property type="entry name" value="LysR_subst-bd"/>
</dbReference>
<dbReference type="Proteomes" id="UP000242469">
    <property type="component" value="Unassembled WGS sequence"/>
</dbReference>
<dbReference type="PANTHER" id="PTHR30346:SF0">
    <property type="entry name" value="HCA OPERON TRANSCRIPTIONAL ACTIVATOR HCAR"/>
    <property type="match status" value="1"/>
</dbReference>
<feature type="domain" description="HTH lysR-type" evidence="5">
    <location>
        <begin position="1"/>
        <end position="58"/>
    </location>
</feature>
<keyword evidence="3 6" id="KW-0238">DNA-binding</keyword>
<dbReference type="InterPro" id="IPR036390">
    <property type="entry name" value="WH_DNA-bd_sf"/>
</dbReference>
<dbReference type="GO" id="GO:0032993">
    <property type="term" value="C:protein-DNA complex"/>
    <property type="evidence" value="ECO:0007669"/>
    <property type="project" value="TreeGrafter"/>
</dbReference>
<organism evidence="6 7">
    <name type="scientific">Marinobacterium iners DSM 11526</name>
    <dbReference type="NCBI Taxonomy" id="1122198"/>
    <lineage>
        <taxon>Bacteria</taxon>
        <taxon>Pseudomonadati</taxon>
        <taxon>Pseudomonadota</taxon>
        <taxon>Gammaproteobacteria</taxon>
        <taxon>Oceanospirillales</taxon>
        <taxon>Oceanospirillaceae</taxon>
        <taxon>Marinobacterium</taxon>
    </lineage>
</organism>
<dbReference type="OrthoDB" id="8850588at2"/>
<evidence type="ECO:0000313" key="6">
    <source>
        <dbReference type="EMBL" id="SEA02937.1"/>
    </source>
</evidence>
<dbReference type="Gene3D" id="1.10.10.10">
    <property type="entry name" value="Winged helix-like DNA-binding domain superfamily/Winged helix DNA-binding domain"/>
    <property type="match status" value="1"/>
</dbReference>
<dbReference type="InterPro" id="IPR000847">
    <property type="entry name" value="LysR_HTH_N"/>
</dbReference>
<evidence type="ECO:0000313" key="7">
    <source>
        <dbReference type="Proteomes" id="UP000242469"/>
    </source>
</evidence>
<dbReference type="GO" id="GO:0003677">
    <property type="term" value="F:DNA binding"/>
    <property type="evidence" value="ECO:0007669"/>
    <property type="project" value="UniProtKB-KW"/>
</dbReference>
<evidence type="ECO:0000259" key="5">
    <source>
        <dbReference type="PROSITE" id="PS50931"/>
    </source>
</evidence>
<gene>
    <name evidence="6" type="ORF">SAMN02745729_101267</name>
</gene>
<dbReference type="EMBL" id="FNRJ01000001">
    <property type="protein sequence ID" value="SEA02937.1"/>
    <property type="molecule type" value="Genomic_DNA"/>
</dbReference>
<dbReference type="SUPFAM" id="SSF46785">
    <property type="entry name" value="Winged helix' DNA-binding domain"/>
    <property type="match status" value="1"/>
</dbReference>
<protein>
    <submittedName>
        <fullName evidence="6">DNA-binding transcriptional regulator, LysR family</fullName>
    </submittedName>
</protein>
<dbReference type="PROSITE" id="PS50931">
    <property type="entry name" value="HTH_LYSR"/>
    <property type="match status" value="1"/>
</dbReference>
<dbReference type="PANTHER" id="PTHR30346">
    <property type="entry name" value="TRANSCRIPTIONAL DUAL REGULATOR HCAR-RELATED"/>
    <property type="match status" value="1"/>
</dbReference>
<dbReference type="STRING" id="1122198.SAMN02745729_101267"/>
<dbReference type="RefSeq" id="WP_091821856.1">
    <property type="nucleotide sequence ID" value="NZ_FNRJ01000001.1"/>
</dbReference>
<name>A0A1H3XTX2_9GAMM</name>
<comment type="similarity">
    <text evidence="1">Belongs to the LysR transcriptional regulatory family.</text>
</comment>
<evidence type="ECO:0000256" key="3">
    <source>
        <dbReference type="ARBA" id="ARBA00023125"/>
    </source>
</evidence>
<evidence type="ECO:0000256" key="4">
    <source>
        <dbReference type="ARBA" id="ARBA00023163"/>
    </source>
</evidence>
<keyword evidence="7" id="KW-1185">Reference proteome</keyword>
<accession>A0A1H3XTX2</accession>
<evidence type="ECO:0000256" key="1">
    <source>
        <dbReference type="ARBA" id="ARBA00009437"/>
    </source>
</evidence>
<keyword evidence="2" id="KW-0805">Transcription regulation</keyword>
<evidence type="ECO:0000256" key="2">
    <source>
        <dbReference type="ARBA" id="ARBA00023015"/>
    </source>
</evidence>
<dbReference type="Pfam" id="PF03466">
    <property type="entry name" value="LysR_substrate"/>
    <property type="match status" value="1"/>
</dbReference>
<dbReference type="PRINTS" id="PR00039">
    <property type="entry name" value="HTHLYSR"/>
</dbReference>
<dbReference type="InterPro" id="IPR036388">
    <property type="entry name" value="WH-like_DNA-bd_sf"/>
</dbReference>
<dbReference type="GO" id="GO:0003700">
    <property type="term" value="F:DNA-binding transcription factor activity"/>
    <property type="evidence" value="ECO:0007669"/>
    <property type="project" value="InterPro"/>
</dbReference>
<proteinExistence type="inferred from homology"/>
<dbReference type="SUPFAM" id="SSF53850">
    <property type="entry name" value="Periplasmic binding protein-like II"/>
    <property type="match status" value="1"/>
</dbReference>
<dbReference type="CDD" id="cd08446">
    <property type="entry name" value="PBP2_Chlorocatechol"/>
    <property type="match status" value="1"/>
</dbReference>
<sequence length="303" mass="33589">MDLRKLKYFVTVAEEGHISRAATVLNISQPPLTRQIQQLEEELGVQLFTRTAKGMEITHAGALFLQEARNIFALIEQATERTQRAGQGRLGRLDIAIFGSGILETIPRILLTFRNTYPDVKIVLHTMDKHSQIEALRQQRITIGFNRMVEPQSDIRTELVITEKLVLAVSDSSPLAALPVIDFREIANHPLILFPAQSRPNFIDKVLKMCELSGFAPQISQEVDDVLTGVALVASGFGVCLVSEAARTLTLPGVTYIPLTNTPPGASADLSCIYREGDQSPILKAFLGTVREYSRQQPLETER</sequence>
<dbReference type="AlphaFoldDB" id="A0A1H3XTX2"/>
<reference evidence="7" key="1">
    <citation type="submission" date="2016-10" db="EMBL/GenBank/DDBJ databases">
        <authorList>
            <person name="Varghese N."/>
            <person name="Submissions S."/>
        </authorList>
    </citation>
    <scope>NUCLEOTIDE SEQUENCE [LARGE SCALE GENOMIC DNA]</scope>
    <source>
        <strain evidence="7">DSM 11526</strain>
    </source>
</reference>
<dbReference type="FunFam" id="1.10.10.10:FF:000001">
    <property type="entry name" value="LysR family transcriptional regulator"/>
    <property type="match status" value="1"/>
</dbReference>